<organism evidence="1 2">
    <name type="scientific">Candidatus Woesebacteria bacterium GW2011_GWB1_39_10b</name>
    <dbReference type="NCBI Taxonomy" id="1618573"/>
    <lineage>
        <taxon>Bacteria</taxon>
        <taxon>Candidatus Woeseibacteriota</taxon>
    </lineage>
</organism>
<dbReference type="EMBL" id="LBVW01000011">
    <property type="protein sequence ID" value="KKQ93492.1"/>
    <property type="molecule type" value="Genomic_DNA"/>
</dbReference>
<protein>
    <submittedName>
        <fullName evidence="1">Uncharacterized protein</fullName>
    </submittedName>
</protein>
<dbReference type="STRING" id="1618573.UT19_C0011G0037"/>
<proteinExistence type="predicted"/>
<gene>
    <name evidence="1" type="ORF">UT19_C0011G0037</name>
</gene>
<dbReference type="Proteomes" id="UP000034932">
    <property type="component" value="Unassembled WGS sequence"/>
</dbReference>
<evidence type="ECO:0000313" key="1">
    <source>
        <dbReference type="EMBL" id="KKQ93492.1"/>
    </source>
</evidence>
<sequence length="72" mass="7956">MLLQSILDKVKLVDGKVDGVKEVVKETKKGLTEGMDKLGLQLAELSDDAPTIEEFDKLEKRVSVLENQSAKN</sequence>
<name>A0A0G0LR13_9BACT</name>
<dbReference type="AlphaFoldDB" id="A0A0G0LR13"/>
<reference evidence="1 2" key="1">
    <citation type="journal article" date="2015" name="Nature">
        <title>rRNA introns, odd ribosomes, and small enigmatic genomes across a large radiation of phyla.</title>
        <authorList>
            <person name="Brown C.T."/>
            <person name="Hug L.A."/>
            <person name="Thomas B.C."/>
            <person name="Sharon I."/>
            <person name="Castelle C.J."/>
            <person name="Singh A."/>
            <person name="Wilkins M.J."/>
            <person name="Williams K.H."/>
            <person name="Banfield J.F."/>
        </authorList>
    </citation>
    <scope>NUCLEOTIDE SEQUENCE [LARGE SCALE GENOMIC DNA]</scope>
</reference>
<accession>A0A0G0LR13</accession>
<comment type="caution">
    <text evidence="1">The sequence shown here is derived from an EMBL/GenBank/DDBJ whole genome shotgun (WGS) entry which is preliminary data.</text>
</comment>
<evidence type="ECO:0000313" key="2">
    <source>
        <dbReference type="Proteomes" id="UP000034932"/>
    </source>
</evidence>